<name>A0A7L4ZFK1_9FLAO</name>
<gene>
    <name evidence="2" type="ORF">IMCC3317_06160</name>
</gene>
<accession>A0A7L4ZFK1</accession>
<dbReference type="EMBL" id="CP019288">
    <property type="protein sequence ID" value="QHI35270.1"/>
    <property type="molecule type" value="Genomic_DNA"/>
</dbReference>
<sequence length="194" mass="22146">MGQDIKDLLKTEPLHIQNELPDGHEARFLDRLDTAMSPKEKPTKKRSFSFYKIAAAVLLIVSLGGLTYHQLQQKPDISGEEVVKTDTETTKKSSVSLGDISPDLKKIEDYYVANINYELTQVEVSEVGKQLFSSYMEKLSLLNEEQKVLQEELNEIGPNEQTINAMIDNLQFRLKLLYQLKEKLNELKKSENDA</sequence>
<proteinExistence type="predicted"/>
<dbReference type="KEGG" id="kan:IMCC3317_06160"/>
<dbReference type="RefSeq" id="WP_160128022.1">
    <property type="nucleotide sequence ID" value="NZ_CP019288.1"/>
</dbReference>
<feature type="transmembrane region" description="Helical" evidence="1">
    <location>
        <begin position="49"/>
        <end position="68"/>
    </location>
</feature>
<reference evidence="2 3" key="1">
    <citation type="journal article" date="2013" name="Int. J. Syst. Evol. Microbiol.">
        <title>Kordia antarctica sp. nov., isolated from Antarctic seawater.</title>
        <authorList>
            <person name="Baek K."/>
            <person name="Choi A."/>
            <person name="Kang I."/>
            <person name="Lee K."/>
            <person name="Cho J.C."/>
        </authorList>
    </citation>
    <scope>NUCLEOTIDE SEQUENCE [LARGE SCALE GENOMIC DNA]</scope>
    <source>
        <strain evidence="2 3">IMCC3317</strain>
    </source>
</reference>
<keyword evidence="1" id="KW-0812">Transmembrane</keyword>
<protein>
    <recommendedName>
        <fullName evidence="4">Anti-sigma factor</fullName>
    </recommendedName>
</protein>
<keyword evidence="3" id="KW-1185">Reference proteome</keyword>
<evidence type="ECO:0000256" key="1">
    <source>
        <dbReference type="SAM" id="Phobius"/>
    </source>
</evidence>
<keyword evidence="1" id="KW-0472">Membrane</keyword>
<organism evidence="2 3">
    <name type="scientific">Kordia antarctica</name>
    <dbReference type="NCBI Taxonomy" id="1218801"/>
    <lineage>
        <taxon>Bacteria</taxon>
        <taxon>Pseudomonadati</taxon>
        <taxon>Bacteroidota</taxon>
        <taxon>Flavobacteriia</taxon>
        <taxon>Flavobacteriales</taxon>
        <taxon>Flavobacteriaceae</taxon>
        <taxon>Kordia</taxon>
    </lineage>
</organism>
<keyword evidence="1" id="KW-1133">Transmembrane helix</keyword>
<evidence type="ECO:0000313" key="3">
    <source>
        <dbReference type="Proteomes" id="UP000464657"/>
    </source>
</evidence>
<dbReference type="AlphaFoldDB" id="A0A7L4ZFK1"/>
<evidence type="ECO:0000313" key="2">
    <source>
        <dbReference type="EMBL" id="QHI35270.1"/>
    </source>
</evidence>
<dbReference type="OrthoDB" id="1441018at2"/>
<evidence type="ECO:0008006" key="4">
    <source>
        <dbReference type="Google" id="ProtNLM"/>
    </source>
</evidence>
<dbReference type="Proteomes" id="UP000464657">
    <property type="component" value="Chromosome"/>
</dbReference>